<evidence type="ECO:0000313" key="2">
    <source>
        <dbReference type="Proteomes" id="UP000280834"/>
    </source>
</evidence>
<dbReference type="Proteomes" id="UP000280834">
    <property type="component" value="Unassembled WGS sequence"/>
</dbReference>
<gene>
    <name evidence="1" type="ORF">BTMF_LOCUS3988</name>
</gene>
<sequence length="132" mass="15360">MPHLIARCPWLLGPDKIADLSEWNGSINSLDRVFEREPWLAEYLVNQSYWGDRECFDWPRLQSDPRLSSGAAILSQIELPSFVFQEDSSCFAEDEESEGYLADFGNLWDRRYIRKNRDDVDANYGPLIRLAL</sequence>
<dbReference type="AlphaFoldDB" id="A0A0R3QEA6"/>
<accession>A0A0R3QEA6</accession>
<evidence type="ECO:0000313" key="1">
    <source>
        <dbReference type="EMBL" id="VDO15890.1"/>
    </source>
</evidence>
<proteinExistence type="predicted"/>
<protein>
    <submittedName>
        <fullName evidence="1 3">Uncharacterized protein</fullName>
    </submittedName>
</protein>
<name>A0A0R3QEA6_9BILA</name>
<dbReference type="WBParaSite" id="BTMF_0000469401-mRNA-1">
    <property type="protein sequence ID" value="BTMF_0000469401-mRNA-1"/>
    <property type="gene ID" value="BTMF_0000469401"/>
</dbReference>
<keyword evidence="2" id="KW-1185">Reference proteome</keyword>
<reference evidence="3" key="1">
    <citation type="submission" date="2017-02" db="UniProtKB">
        <authorList>
            <consortium name="WormBaseParasite"/>
        </authorList>
    </citation>
    <scope>IDENTIFICATION</scope>
</reference>
<organism evidence="3">
    <name type="scientific">Brugia timori</name>
    <dbReference type="NCBI Taxonomy" id="42155"/>
    <lineage>
        <taxon>Eukaryota</taxon>
        <taxon>Metazoa</taxon>
        <taxon>Ecdysozoa</taxon>
        <taxon>Nematoda</taxon>
        <taxon>Chromadorea</taxon>
        <taxon>Rhabditida</taxon>
        <taxon>Spirurina</taxon>
        <taxon>Spiruromorpha</taxon>
        <taxon>Filarioidea</taxon>
        <taxon>Onchocercidae</taxon>
        <taxon>Brugia</taxon>
    </lineage>
</organism>
<dbReference type="EMBL" id="UZAG01003780">
    <property type="protein sequence ID" value="VDO15890.1"/>
    <property type="molecule type" value="Genomic_DNA"/>
</dbReference>
<reference evidence="1 2" key="2">
    <citation type="submission" date="2018-11" db="EMBL/GenBank/DDBJ databases">
        <authorList>
            <consortium name="Pathogen Informatics"/>
        </authorList>
    </citation>
    <scope>NUCLEOTIDE SEQUENCE [LARGE SCALE GENOMIC DNA]</scope>
</reference>
<evidence type="ECO:0000313" key="3">
    <source>
        <dbReference type="WBParaSite" id="BTMF_0000469401-mRNA-1"/>
    </source>
</evidence>